<gene>
    <name evidence="3" type="ORF">PISMIDRAFT_682894</name>
    <name evidence="2" type="ORF">PISMIDRAFT_690546</name>
</gene>
<name>A0A0C9ZAT4_9AGAM</name>
<evidence type="ECO:0000313" key="2">
    <source>
        <dbReference type="EMBL" id="KIK11148.1"/>
    </source>
</evidence>
<keyword evidence="4" id="KW-1185">Reference proteome</keyword>
<sequence>MSAQVLSQARLPSTLTYPKPTSSDATNAAKSKRRPRTPTFSSLIRVPSLCMPVLKNKPSMPFGLGKRRQRSGLGTIKRETGVSDSPESSSDSSTCGHVSSSQQIAWRSSESSSSSSTTSGYAPYTPLDTPMPSVPVVCLKLDEYDFGRSF</sequence>
<evidence type="ECO:0000313" key="3">
    <source>
        <dbReference type="EMBL" id="KIK19592.1"/>
    </source>
</evidence>
<proteinExistence type="predicted"/>
<evidence type="ECO:0000313" key="4">
    <source>
        <dbReference type="Proteomes" id="UP000054018"/>
    </source>
</evidence>
<accession>A0A0C9ZAT4</accession>
<dbReference type="AlphaFoldDB" id="A0A0C9ZAT4"/>
<dbReference type="EMBL" id="KN834290">
    <property type="protein sequence ID" value="KIK11148.1"/>
    <property type="molecule type" value="Genomic_DNA"/>
</dbReference>
<dbReference type="OrthoDB" id="2633486at2759"/>
<reference evidence="3 4" key="1">
    <citation type="submission" date="2014-04" db="EMBL/GenBank/DDBJ databases">
        <authorList>
            <consortium name="DOE Joint Genome Institute"/>
            <person name="Kuo A."/>
            <person name="Kohler A."/>
            <person name="Costa M.D."/>
            <person name="Nagy L.G."/>
            <person name="Floudas D."/>
            <person name="Copeland A."/>
            <person name="Barry K.W."/>
            <person name="Cichocki N."/>
            <person name="Veneault-Fourrey C."/>
            <person name="LaButti K."/>
            <person name="Lindquist E.A."/>
            <person name="Lipzen A."/>
            <person name="Lundell T."/>
            <person name="Morin E."/>
            <person name="Murat C."/>
            <person name="Sun H."/>
            <person name="Tunlid A."/>
            <person name="Henrissat B."/>
            <person name="Grigoriev I.V."/>
            <person name="Hibbett D.S."/>
            <person name="Martin F."/>
            <person name="Nordberg H.P."/>
            <person name="Cantor M.N."/>
            <person name="Hua S.X."/>
        </authorList>
    </citation>
    <scope>NUCLEOTIDE SEQUENCE [LARGE SCALE GENOMIC DNA]</scope>
    <source>
        <strain evidence="3 4">441</strain>
    </source>
</reference>
<feature type="compositionally biased region" description="Low complexity" evidence="1">
    <location>
        <begin position="83"/>
        <end position="119"/>
    </location>
</feature>
<protein>
    <submittedName>
        <fullName evidence="3">Uncharacterized protein</fullName>
    </submittedName>
</protein>
<reference evidence="4" key="2">
    <citation type="submission" date="2015-01" db="EMBL/GenBank/DDBJ databases">
        <title>Evolutionary Origins and Diversification of the Mycorrhizal Mutualists.</title>
        <authorList>
            <consortium name="DOE Joint Genome Institute"/>
            <consortium name="Mycorrhizal Genomics Consortium"/>
            <person name="Kohler A."/>
            <person name="Kuo A."/>
            <person name="Nagy L.G."/>
            <person name="Floudas D."/>
            <person name="Copeland A."/>
            <person name="Barry K.W."/>
            <person name="Cichocki N."/>
            <person name="Veneault-Fourrey C."/>
            <person name="LaButti K."/>
            <person name="Lindquist E.A."/>
            <person name="Lipzen A."/>
            <person name="Lundell T."/>
            <person name="Morin E."/>
            <person name="Murat C."/>
            <person name="Riley R."/>
            <person name="Ohm R."/>
            <person name="Sun H."/>
            <person name="Tunlid A."/>
            <person name="Henrissat B."/>
            <person name="Grigoriev I.V."/>
            <person name="Hibbett D.S."/>
            <person name="Martin F."/>
        </authorList>
    </citation>
    <scope>NUCLEOTIDE SEQUENCE [LARGE SCALE GENOMIC DNA]</scope>
    <source>
        <strain evidence="4">441</strain>
    </source>
</reference>
<evidence type="ECO:0000256" key="1">
    <source>
        <dbReference type="SAM" id="MobiDB-lite"/>
    </source>
</evidence>
<feature type="compositionally biased region" description="Polar residues" evidence="1">
    <location>
        <begin position="1"/>
        <end position="29"/>
    </location>
</feature>
<feature type="region of interest" description="Disordered" evidence="1">
    <location>
        <begin position="1"/>
        <end position="131"/>
    </location>
</feature>
<reference evidence="3" key="3">
    <citation type="submission" date="2015-02" db="EMBL/GenBank/DDBJ databases">
        <title>Evolutionary Origins and Diversification of the Mycorrhizal Mutualists.</title>
        <authorList>
            <consortium name="DOE Joint Genome Institute"/>
            <consortium name="Mycorrhizal Genomics Consortium"/>
            <person name="Kohler A."/>
            <person name="Kuo A."/>
            <person name="Nagy L.G."/>
            <person name="Floudas D."/>
            <person name="Copeland A."/>
            <person name="Barry K.W."/>
            <person name="Cichocki N."/>
            <person name="Veneault-Fourrey C."/>
            <person name="LaButti K."/>
            <person name="Lindquist E.A."/>
            <person name="Lipzen A."/>
            <person name="Lundell T."/>
            <person name="Morin E."/>
            <person name="Murat C."/>
            <person name="Riley R."/>
            <person name="Ohm R."/>
            <person name="Sun H."/>
            <person name="Tunlid A."/>
            <person name="Henrissat B."/>
            <person name="Grigoriev I.V."/>
            <person name="Hibbett D.S."/>
            <person name="Martin F."/>
        </authorList>
    </citation>
    <scope>NUCLEOTIDE SEQUENCE</scope>
    <source>
        <strain evidence="3 4">441</strain>
    </source>
</reference>
<dbReference type="Proteomes" id="UP000054018">
    <property type="component" value="Unassembled WGS sequence"/>
</dbReference>
<organism evidence="3 4">
    <name type="scientific">Pisolithus microcarpus 441</name>
    <dbReference type="NCBI Taxonomy" id="765257"/>
    <lineage>
        <taxon>Eukaryota</taxon>
        <taxon>Fungi</taxon>
        <taxon>Dikarya</taxon>
        <taxon>Basidiomycota</taxon>
        <taxon>Agaricomycotina</taxon>
        <taxon>Agaricomycetes</taxon>
        <taxon>Agaricomycetidae</taxon>
        <taxon>Boletales</taxon>
        <taxon>Sclerodermatineae</taxon>
        <taxon>Pisolithaceae</taxon>
        <taxon>Pisolithus</taxon>
    </lineage>
</organism>
<dbReference type="HOGENOM" id="CLU_1741317_0_0_1"/>
<dbReference type="EMBL" id="KN833781">
    <property type="protein sequence ID" value="KIK19592.1"/>
    <property type="molecule type" value="Genomic_DNA"/>
</dbReference>